<dbReference type="PRINTS" id="PR00034">
    <property type="entry name" value="HTHCRP"/>
</dbReference>
<keyword evidence="2" id="KW-0238">DNA-binding</keyword>
<feature type="domain" description="HTH crp-type" evidence="5">
    <location>
        <begin position="148"/>
        <end position="213"/>
    </location>
</feature>
<evidence type="ECO:0000259" key="4">
    <source>
        <dbReference type="PROSITE" id="PS50042"/>
    </source>
</evidence>
<feature type="domain" description="Cyclic nucleotide-binding" evidence="4">
    <location>
        <begin position="13"/>
        <end position="134"/>
    </location>
</feature>
<dbReference type="Pfam" id="PF13545">
    <property type="entry name" value="HTH_Crp_2"/>
    <property type="match status" value="1"/>
</dbReference>
<proteinExistence type="predicted"/>
<dbReference type="PANTHER" id="PTHR24567">
    <property type="entry name" value="CRP FAMILY TRANSCRIPTIONAL REGULATORY PROTEIN"/>
    <property type="match status" value="1"/>
</dbReference>
<accession>A0A0R1U4H1</accession>
<dbReference type="RefSeq" id="WP_056956750.1">
    <property type="nucleotide sequence ID" value="NZ_AZFJ01000049.1"/>
</dbReference>
<evidence type="ECO:0000256" key="3">
    <source>
        <dbReference type="ARBA" id="ARBA00023163"/>
    </source>
</evidence>
<dbReference type="InterPro" id="IPR014710">
    <property type="entry name" value="RmlC-like_jellyroll"/>
</dbReference>
<dbReference type="CDD" id="cd00038">
    <property type="entry name" value="CAP_ED"/>
    <property type="match status" value="1"/>
</dbReference>
<keyword evidence="7" id="KW-1185">Reference proteome</keyword>
<reference evidence="6 7" key="1">
    <citation type="journal article" date="2015" name="Genome Announc.">
        <title>Expanding the biotechnology potential of lactobacilli through comparative genomics of 213 strains and associated genera.</title>
        <authorList>
            <person name="Sun Z."/>
            <person name="Harris H.M."/>
            <person name="McCann A."/>
            <person name="Guo C."/>
            <person name="Argimon S."/>
            <person name="Zhang W."/>
            <person name="Yang X."/>
            <person name="Jeffery I.B."/>
            <person name="Cooney J.C."/>
            <person name="Kagawa T.F."/>
            <person name="Liu W."/>
            <person name="Song Y."/>
            <person name="Salvetti E."/>
            <person name="Wrobel A."/>
            <person name="Rasinkangas P."/>
            <person name="Parkhill J."/>
            <person name="Rea M.C."/>
            <person name="O'Sullivan O."/>
            <person name="Ritari J."/>
            <person name="Douillard F.P."/>
            <person name="Paul Ross R."/>
            <person name="Yang R."/>
            <person name="Briner A.E."/>
            <person name="Felis G.E."/>
            <person name="de Vos W.M."/>
            <person name="Barrangou R."/>
            <person name="Klaenhammer T.R."/>
            <person name="Caufield P.W."/>
            <person name="Cui Y."/>
            <person name="Zhang H."/>
            <person name="O'Toole P.W."/>
        </authorList>
    </citation>
    <scope>NUCLEOTIDE SEQUENCE [LARGE SCALE GENOMIC DNA]</scope>
    <source>
        <strain evidence="6 7">DSM 15945</strain>
    </source>
</reference>
<evidence type="ECO:0000313" key="6">
    <source>
        <dbReference type="EMBL" id="KRL85893.1"/>
    </source>
</evidence>
<name>A0A0R1U4H1_9LACO</name>
<dbReference type="Gene3D" id="2.60.120.10">
    <property type="entry name" value="Jelly Rolls"/>
    <property type="match status" value="1"/>
</dbReference>
<dbReference type="EMBL" id="AZFJ01000049">
    <property type="protein sequence ID" value="KRL85893.1"/>
    <property type="molecule type" value="Genomic_DNA"/>
</dbReference>
<dbReference type="SUPFAM" id="SSF51206">
    <property type="entry name" value="cAMP-binding domain-like"/>
    <property type="match status" value="1"/>
</dbReference>
<dbReference type="InterPro" id="IPR036388">
    <property type="entry name" value="WH-like_DNA-bd_sf"/>
</dbReference>
<protein>
    <submittedName>
        <fullName evidence="6">FNR-like transcriptional regulator</fullName>
    </submittedName>
</protein>
<organism evidence="6 7">
    <name type="scientific">Lacticaseibacillus pantheris DSM 15945 = JCM 12539 = NBRC 106106</name>
    <dbReference type="NCBI Taxonomy" id="1423783"/>
    <lineage>
        <taxon>Bacteria</taxon>
        <taxon>Bacillati</taxon>
        <taxon>Bacillota</taxon>
        <taxon>Bacilli</taxon>
        <taxon>Lactobacillales</taxon>
        <taxon>Lactobacillaceae</taxon>
        <taxon>Lacticaseibacillus</taxon>
    </lineage>
</organism>
<dbReference type="SMART" id="SM00100">
    <property type="entry name" value="cNMP"/>
    <property type="match status" value="1"/>
</dbReference>
<keyword evidence="3" id="KW-0804">Transcription</keyword>
<dbReference type="PROSITE" id="PS50042">
    <property type="entry name" value="CNMP_BINDING_3"/>
    <property type="match status" value="1"/>
</dbReference>
<keyword evidence="1" id="KW-0805">Transcription regulation</keyword>
<evidence type="ECO:0000313" key="7">
    <source>
        <dbReference type="Proteomes" id="UP000051922"/>
    </source>
</evidence>
<dbReference type="InterPro" id="IPR018490">
    <property type="entry name" value="cNMP-bd_dom_sf"/>
</dbReference>
<dbReference type="OrthoDB" id="9798104at2"/>
<dbReference type="Pfam" id="PF00027">
    <property type="entry name" value="cNMP_binding"/>
    <property type="match status" value="1"/>
</dbReference>
<dbReference type="STRING" id="1423783.FC50_GL001292"/>
<dbReference type="SMART" id="SM00419">
    <property type="entry name" value="HTH_CRP"/>
    <property type="match status" value="1"/>
</dbReference>
<dbReference type="InterPro" id="IPR012318">
    <property type="entry name" value="HTH_CRP"/>
</dbReference>
<gene>
    <name evidence="6" type="ORF">FC50_GL001292</name>
</gene>
<dbReference type="SUPFAM" id="SSF46785">
    <property type="entry name" value="Winged helix' DNA-binding domain"/>
    <property type="match status" value="1"/>
</dbReference>
<dbReference type="InterPro" id="IPR050397">
    <property type="entry name" value="Env_Response_Regulators"/>
</dbReference>
<dbReference type="GO" id="GO:0005829">
    <property type="term" value="C:cytosol"/>
    <property type="evidence" value="ECO:0007669"/>
    <property type="project" value="TreeGrafter"/>
</dbReference>
<dbReference type="AlphaFoldDB" id="A0A0R1U4H1"/>
<dbReference type="GO" id="GO:0003700">
    <property type="term" value="F:DNA-binding transcription factor activity"/>
    <property type="evidence" value="ECO:0007669"/>
    <property type="project" value="TreeGrafter"/>
</dbReference>
<dbReference type="PROSITE" id="PS51063">
    <property type="entry name" value="HTH_CRP_2"/>
    <property type="match status" value="1"/>
</dbReference>
<dbReference type="PANTHER" id="PTHR24567:SF74">
    <property type="entry name" value="HTH-TYPE TRANSCRIPTIONAL REGULATOR ARCR"/>
    <property type="match status" value="1"/>
</dbReference>
<dbReference type="Gene3D" id="1.10.10.10">
    <property type="entry name" value="Winged helix-like DNA-binding domain superfamily/Winged helix DNA-binding domain"/>
    <property type="match status" value="1"/>
</dbReference>
<dbReference type="Proteomes" id="UP000051922">
    <property type="component" value="Unassembled WGS sequence"/>
</dbReference>
<dbReference type="InterPro" id="IPR000595">
    <property type="entry name" value="cNMP-bd_dom"/>
</dbReference>
<evidence type="ECO:0000256" key="1">
    <source>
        <dbReference type="ARBA" id="ARBA00023015"/>
    </source>
</evidence>
<evidence type="ECO:0000256" key="2">
    <source>
        <dbReference type="ARBA" id="ARBA00023125"/>
    </source>
</evidence>
<evidence type="ECO:0000259" key="5">
    <source>
        <dbReference type="PROSITE" id="PS51063"/>
    </source>
</evidence>
<dbReference type="GO" id="GO:0003677">
    <property type="term" value="F:DNA binding"/>
    <property type="evidence" value="ECO:0007669"/>
    <property type="project" value="UniProtKB-KW"/>
</dbReference>
<sequence length="213" mass="23487">MHDPRQCVAGAPIFAGLPDPIIAQIAAISTHQQPVRKGELLYAAGTTADRLLVVDSGRVKVFRTAADGTEQIMYFLAGHAVDSEAALFMDVEHQNSAVATEDARVCSIRRDDFRTLVANTPQLAVNLLSAFGSRLTTLENRSAGLGTLTAHARLLRYLEDTGARLRTDYFRLPMSKRDLAGWLSITPETLSRNLKRLVREGRIEMQGQMVRLL</sequence>
<dbReference type="PATRIC" id="fig|1423783.4.peg.1334"/>
<comment type="caution">
    <text evidence="6">The sequence shown here is derived from an EMBL/GenBank/DDBJ whole genome shotgun (WGS) entry which is preliminary data.</text>
</comment>
<dbReference type="InterPro" id="IPR036390">
    <property type="entry name" value="WH_DNA-bd_sf"/>
</dbReference>